<reference evidence="1 2" key="1">
    <citation type="journal article" date="2000" name="Arch. Microbiol.">
        <title>Rhodobaca bogoriensis gen. nov. and sp. nov., an alkaliphilic purple nonsulfur bacterium from African Rift Valley soda lakes.</title>
        <authorList>
            <person name="Milford A.D."/>
            <person name="Achenbach L.A."/>
            <person name="Jung D.O."/>
            <person name="Madigan M.T."/>
        </authorList>
    </citation>
    <scope>NUCLEOTIDE SEQUENCE [LARGE SCALE GENOMIC DNA]</scope>
    <source>
        <strain evidence="1 2">2376</strain>
    </source>
</reference>
<name>A0A7Z0I1T9_9RHOB</name>
<organism evidence="1 2">
    <name type="scientific">Rhabdonatronobacter sediminivivens</name>
    <dbReference type="NCBI Taxonomy" id="2743469"/>
    <lineage>
        <taxon>Bacteria</taxon>
        <taxon>Pseudomonadati</taxon>
        <taxon>Pseudomonadota</taxon>
        <taxon>Alphaproteobacteria</taxon>
        <taxon>Rhodobacterales</taxon>
        <taxon>Paracoccaceae</taxon>
        <taxon>Rhabdonatronobacter</taxon>
    </lineage>
</organism>
<dbReference type="AlphaFoldDB" id="A0A7Z0I1T9"/>
<gene>
    <name evidence="1" type="ORF">HUK65_15515</name>
</gene>
<protein>
    <submittedName>
        <fullName evidence="1">Uncharacterized protein</fullName>
    </submittedName>
</protein>
<sequence>MTKVGVKWAFPDDTEPDSLVYAPTTPDEIFGLVLGEKIIANSSGEAARFGVPIEDLPTSVGHATRTRVFREIYRACANKRAVLISYVARSGVNSYVFSPHTLVRAGPRLHFRGHVEGVNEGRSGFVDIVPSRTVSVDTSKSDRIGVEGDLEWERRVDLEFALNSSLPQPILDQVMIEHGGAPGGDPNTIQLKVSRVRSALALYVTREVRHRWFGDQLLQVWLPCSQGEKMDAGFGPKTSGTTFSGIS</sequence>
<evidence type="ECO:0000313" key="1">
    <source>
        <dbReference type="EMBL" id="NYS26394.1"/>
    </source>
</evidence>
<evidence type="ECO:0000313" key="2">
    <source>
        <dbReference type="Proteomes" id="UP000529417"/>
    </source>
</evidence>
<dbReference type="EMBL" id="JACBXS010000043">
    <property type="protein sequence ID" value="NYS26394.1"/>
    <property type="molecule type" value="Genomic_DNA"/>
</dbReference>
<comment type="caution">
    <text evidence="1">The sequence shown here is derived from an EMBL/GenBank/DDBJ whole genome shotgun (WGS) entry which is preliminary data.</text>
</comment>
<dbReference type="Proteomes" id="UP000529417">
    <property type="component" value="Unassembled WGS sequence"/>
</dbReference>
<keyword evidence="2" id="KW-1185">Reference proteome</keyword>
<accession>A0A7Z0I1T9</accession>
<proteinExistence type="predicted"/>